<reference evidence="1 2" key="1">
    <citation type="journal article" date="2023" name="Plants (Basel)">
        <title>Bridging the Gap: Combining Genomics and Transcriptomics Approaches to Understand Stylosanthes scabra, an Orphan Legume from the Brazilian Caatinga.</title>
        <authorList>
            <person name="Ferreira-Neto J.R.C."/>
            <person name="da Silva M.D."/>
            <person name="Binneck E."/>
            <person name="de Melo N.F."/>
            <person name="da Silva R.H."/>
            <person name="de Melo A.L.T.M."/>
            <person name="Pandolfi V."/>
            <person name="Bustamante F.O."/>
            <person name="Brasileiro-Vidal A.C."/>
            <person name="Benko-Iseppon A.M."/>
        </authorList>
    </citation>
    <scope>NUCLEOTIDE SEQUENCE [LARGE SCALE GENOMIC DNA]</scope>
    <source>
        <tissue evidence="1">Leaves</tissue>
    </source>
</reference>
<keyword evidence="2" id="KW-1185">Reference proteome</keyword>
<comment type="caution">
    <text evidence="1">The sequence shown here is derived from an EMBL/GenBank/DDBJ whole genome shotgun (WGS) entry which is preliminary data.</text>
</comment>
<evidence type="ECO:0000313" key="2">
    <source>
        <dbReference type="Proteomes" id="UP001341840"/>
    </source>
</evidence>
<proteinExistence type="predicted"/>
<gene>
    <name evidence="1" type="ORF">PIB30_029621</name>
</gene>
<dbReference type="EMBL" id="JASCZI010000121">
    <property type="protein sequence ID" value="MED6109012.1"/>
    <property type="molecule type" value="Genomic_DNA"/>
</dbReference>
<accession>A0ABU6QBG0</accession>
<organism evidence="1 2">
    <name type="scientific">Stylosanthes scabra</name>
    <dbReference type="NCBI Taxonomy" id="79078"/>
    <lineage>
        <taxon>Eukaryota</taxon>
        <taxon>Viridiplantae</taxon>
        <taxon>Streptophyta</taxon>
        <taxon>Embryophyta</taxon>
        <taxon>Tracheophyta</taxon>
        <taxon>Spermatophyta</taxon>
        <taxon>Magnoliopsida</taxon>
        <taxon>eudicotyledons</taxon>
        <taxon>Gunneridae</taxon>
        <taxon>Pentapetalae</taxon>
        <taxon>rosids</taxon>
        <taxon>fabids</taxon>
        <taxon>Fabales</taxon>
        <taxon>Fabaceae</taxon>
        <taxon>Papilionoideae</taxon>
        <taxon>50 kb inversion clade</taxon>
        <taxon>dalbergioids sensu lato</taxon>
        <taxon>Dalbergieae</taxon>
        <taxon>Pterocarpus clade</taxon>
        <taxon>Stylosanthes</taxon>
    </lineage>
</organism>
<dbReference type="Proteomes" id="UP001341840">
    <property type="component" value="Unassembled WGS sequence"/>
</dbReference>
<evidence type="ECO:0000313" key="1">
    <source>
        <dbReference type="EMBL" id="MED6109012.1"/>
    </source>
</evidence>
<protein>
    <submittedName>
        <fullName evidence="1">Uncharacterized protein</fullName>
    </submittedName>
</protein>
<sequence length="243" mass="27350">MHPTTDSVWLCGGYKFERGMKYGCFAVAGDGDLQILFHCRRQFPEFRWQQLRSWYPHKLARELPDPNPHAEEALRQDDYNEEAMFIEGASDDDAVLPSWRDGDSSNDVYVSKGSNIPVEFQVRQSFQSKEEVVLAVKNYNIRRGVEYKGSARNLEREHLAYKAYTTEKEGSVGGAKGRCLGIDQGSSNSDTIKLRVLAELQKDMDDKAESHVIHIWGLGGVIHGDTILVLGVQLTMPDSVAIL</sequence>
<name>A0ABU6QBG0_9FABA</name>